<proteinExistence type="predicted"/>
<dbReference type="EMBL" id="HACG01009572">
    <property type="protein sequence ID" value="CEK56437.1"/>
    <property type="molecule type" value="Transcribed_RNA"/>
</dbReference>
<accession>A0A0B6YJT8</accession>
<organism evidence="1">
    <name type="scientific">Arion vulgaris</name>
    <dbReference type="NCBI Taxonomy" id="1028688"/>
    <lineage>
        <taxon>Eukaryota</taxon>
        <taxon>Metazoa</taxon>
        <taxon>Spiralia</taxon>
        <taxon>Lophotrochozoa</taxon>
        <taxon>Mollusca</taxon>
        <taxon>Gastropoda</taxon>
        <taxon>Heterobranchia</taxon>
        <taxon>Euthyneura</taxon>
        <taxon>Panpulmonata</taxon>
        <taxon>Eupulmonata</taxon>
        <taxon>Stylommatophora</taxon>
        <taxon>Helicina</taxon>
        <taxon>Arionoidea</taxon>
        <taxon>Arionidae</taxon>
        <taxon>Arion</taxon>
    </lineage>
</organism>
<reference evidence="1" key="1">
    <citation type="submission" date="2014-12" db="EMBL/GenBank/DDBJ databases">
        <title>Insight into the proteome of Arion vulgaris.</title>
        <authorList>
            <person name="Aradska J."/>
            <person name="Bulat T."/>
            <person name="Smidak R."/>
            <person name="Sarate P."/>
            <person name="Gangsoo J."/>
            <person name="Sialana F."/>
            <person name="Bilban M."/>
            <person name="Lubec G."/>
        </authorList>
    </citation>
    <scope>NUCLEOTIDE SEQUENCE</scope>
    <source>
        <tissue evidence="1">Skin</tissue>
    </source>
</reference>
<evidence type="ECO:0000313" key="1">
    <source>
        <dbReference type="EMBL" id="CEK56437.1"/>
    </source>
</evidence>
<dbReference type="AlphaFoldDB" id="A0A0B6YJT8"/>
<protein>
    <submittedName>
        <fullName evidence="1">Uncharacterized protein</fullName>
    </submittedName>
</protein>
<name>A0A0B6YJT8_9EUPU</name>
<feature type="non-terminal residue" evidence="1">
    <location>
        <position position="119"/>
    </location>
</feature>
<sequence>LFSHKEDGTNYQEDIGTEDIQTSLEESVFMNLLDFSSDLGRICDNTTLKKHTLAPVADANVNNGAATEGNVNSIDEIIRLRTELFQDRKNLKTDLAAELNMFTHKDLERAGKLVYTKGS</sequence>
<gene>
    <name evidence="1" type="primary">ORF27654</name>
</gene>
<feature type="non-terminal residue" evidence="1">
    <location>
        <position position="1"/>
    </location>
</feature>